<dbReference type="AlphaFoldDB" id="A0AAN9UVA1"/>
<evidence type="ECO:0000313" key="1">
    <source>
        <dbReference type="EMBL" id="KAK7756204.1"/>
    </source>
</evidence>
<comment type="caution">
    <text evidence="1">The sequence shown here is derived from an EMBL/GenBank/DDBJ whole genome shotgun (WGS) entry which is preliminary data.</text>
</comment>
<protein>
    <submittedName>
        <fullName evidence="1">Uncharacterized protein</fullName>
    </submittedName>
</protein>
<dbReference type="EMBL" id="JAKJXP020000008">
    <property type="protein sequence ID" value="KAK7756204.1"/>
    <property type="molecule type" value="Genomic_DNA"/>
</dbReference>
<dbReference type="Proteomes" id="UP001320420">
    <property type="component" value="Unassembled WGS sequence"/>
</dbReference>
<keyword evidence="2" id="KW-1185">Reference proteome</keyword>
<proteinExistence type="predicted"/>
<gene>
    <name evidence="1" type="ORF">SLS62_001797</name>
</gene>
<accession>A0AAN9UVA1</accession>
<sequence length="153" mass="17167">MARPSLWSTEYGGTAPENIFEFHCPALKQFIPMKQTIEINNPTWSSEEVHEKLDKMCMVYDEALEAGFIAYEYLPMPSTGGFIDDDGPLDLNSIMLYSSRRNGKPTPFGQPGKVLVLRDTGEEFQEATKPSTKDVEVSLPCPVLILFLFNAII</sequence>
<name>A0AAN9UVA1_9PEZI</name>
<organism evidence="1 2">
    <name type="scientific">Diatrype stigma</name>
    <dbReference type="NCBI Taxonomy" id="117547"/>
    <lineage>
        <taxon>Eukaryota</taxon>
        <taxon>Fungi</taxon>
        <taxon>Dikarya</taxon>
        <taxon>Ascomycota</taxon>
        <taxon>Pezizomycotina</taxon>
        <taxon>Sordariomycetes</taxon>
        <taxon>Xylariomycetidae</taxon>
        <taxon>Xylariales</taxon>
        <taxon>Diatrypaceae</taxon>
        <taxon>Diatrype</taxon>
    </lineage>
</organism>
<reference evidence="1 2" key="1">
    <citation type="submission" date="2024-02" db="EMBL/GenBank/DDBJ databases">
        <title>De novo assembly and annotation of 12 fungi associated with fruit tree decline syndrome in Ontario, Canada.</title>
        <authorList>
            <person name="Sulman M."/>
            <person name="Ellouze W."/>
            <person name="Ilyukhin E."/>
        </authorList>
    </citation>
    <scope>NUCLEOTIDE SEQUENCE [LARGE SCALE GENOMIC DNA]</scope>
    <source>
        <strain evidence="1 2">M11/M66-122</strain>
    </source>
</reference>
<evidence type="ECO:0000313" key="2">
    <source>
        <dbReference type="Proteomes" id="UP001320420"/>
    </source>
</evidence>